<protein>
    <submittedName>
        <fullName evidence="1">Oxidored_q3, NADH-ubiquinone/plastoquinone</fullName>
    </submittedName>
</protein>
<keyword evidence="3" id="KW-1185">Reference proteome</keyword>
<evidence type="ECO:0000313" key="2">
    <source>
        <dbReference type="EMBL" id="NIY57361.1"/>
    </source>
</evidence>
<reference evidence="3" key="1">
    <citation type="submission" date="2015-02" db="EMBL/GenBank/DDBJ databases">
        <title>Complete genome sequence of Francisella noatunensis subsp. orientalis FNO190 isolated from farm-raised Nile tilapia in Brazil.</title>
        <authorList>
            <person name="Figueiredo H.C.P."/>
            <person name="Leal C.A.G."/>
            <person name="Pereira F.L."/>
            <person name="Soares S.C."/>
            <person name="Goncalves L.A."/>
            <person name="Dorella F.A."/>
            <person name="Carvalho A.F."/>
            <person name="Azevedo V.A.C."/>
        </authorList>
    </citation>
    <scope>NUCLEOTIDE SEQUENCE [LARGE SCALE GENOMIC DNA]</scope>
    <source>
        <strain evidence="3">FNO190</strain>
    </source>
</reference>
<reference evidence="2" key="3">
    <citation type="journal article" date="2020" name="Int. J. Syst. Evol. Microbiol.">
        <title>Reclassification of Francisella noatunensis subsp. orientalis Ottem et al. 2009 as Francisella orientalis sp. nov., Francisella noatunensis subsp. chilensis subsp. nov. and emended description of Francisella noatunensis.</title>
        <authorList>
            <person name="Ramirez-Paredes J.G."/>
            <person name="Larsson P."/>
            <person name="Thompson K.D."/>
            <person name="Penman D.J."/>
            <person name="Busse H.J."/>
            <person name="Ohrman C."/>
            <person name="Sjodin A."/>
            <person name="Soto E."/>
            <person name="Richards R.H."/>
            <person name="Adams A."/>
            <person name="Colquhoun D.J."/>
        </authorList>
    </citation>
    <scope>NUCLEOTIDE SEQUENCE</scope>
    <source>
        <strain evidence="2">LADL-07285A</strain>
    </source>
</reference>
<dbReference type="AlphaFoldDB" id="A0AAP7C662"/>
<dbReference type="EMBL" id="CP011923">
    <property type="protein sequence ID" value="AKN88790.1"/>
    <property type="molecule type" value="Genomic_DNA"/>
</dbReference>
<gene>
    <name evidence="2" type="ORF">CHQ83_09515</name>
    <name evidence="1" type="ORF">FNO190_1087</name>
</gene>
<evidence type="ECO:0000313" key="4">
    <source>
        <dbReference type="Proteomes" id="UP000774689"/>
    </source>
</evidence>
<proteinExistence type="predicted"/>
<name>A0AAP7C662_9GAMM</name>
<reference evidence="1" key="2">
    <citation type="submission" date="2017-08" db="EMBL/GenBank/DDBJ databases">
        <title>Complete Genome Sequence of Francisella noatunensis subsp. orientalis strain FNO190.</title>
        <authorList>
            <person name="Pereira F.L."/>
            <person name="Goncalves L.A."/>
            <person name="Guilherme T.C."/>
            <person name="Soares S.C."/>
            <person name="Dorella F.A."/>
            <person name="Carvalho A.F."/>
            <person name="Leibowitz M.P."/>
            <person name="Leal C.A.G."/>
            <person name="Azevedo V.A.C."/>
            <person name="Figueiredo H.C.P."/>
        </authorList>
    </citation>
    <scope>NUCLEOTIDE SEQUENCE</scope>
    <source>
        <strain evidence="1">FNO190</strain>
    </source>
</reference>
<dbReference type="RefSeq" id="WP_014715637.1">
    <property type="nucleotide sequence ID" value="NZ_CP011923.2"/>
</dbReference>
<dbReference type="Proteomes" id="UP000774689">
    <property type="component" value="Unassembled WGS sequence"/>
</dbReference>
<organism evidence="2 4">
    <name type="scientific">Francisella orientalis</name>
    <dbReference type="NCBI Taxonomy" id="299583"/>
    <lineage>
        <taxon>Bacteria</taxon>
        <taxon>Pseudomonadati</taxon>
        <taxon>Pseudomonadota</taxon>
        <taxon>Gammaproteobacteria</taxon>
        <taxon>Thiotrichales</taxon>
        <taxon>Francisellaceae</taxon>
        <taxon>Francisella</taxon>
    </lineage>
</organism>
<evidence type="ECO:0000313" key="1">
    <source>
        <dbReference type="EMBL" id="AKN88790.1"/>
    </source>
</evidence>
<dbReference type="EMBL" id="QPQM01000025">
    <property type="protein sequence ID" value="NIY57361.1"/>
    <property type="molecule type" value="Genomic_DNA"/>
</dbReference>
<dbReference type="Proteomes" id="UP000035930">
    <property type="component" value="Chromosome"/>
</dbReference>
<accession>A0AAP7C662</accession>
<evidence type="ECO:0000313" key="3">
    <source>
        <dbReference type="Proteomes" id="UP000035930"/>
    </source>
</evidence>
<sequence length="119" mass="13993">MNITILNTKVMHKNSNTAASWKLPLEIELNIVTGIFEIFPILIKVNNEYMHIIIDEYIFLLKEKYKDIRINKSNKEKGIVSAKYIICKYVPLSKANKRNRVIKDRAKYNFFIVTLPPYS</sequence>